<dbReference type="AlphaFoldDB" id="A0A7Z0LP84"/>
<dbReference type="Proteomes" id="UP000586119">
    <property type="component" value="Unassembled WGS sequence"/>
</dbReference>
<keyword evidence="1" id="KW-1133">Transmembrane helix</keyword>
<proteinExistence type="predicted"/>
<keyword evidence="1" id="KW-0472">Membrane</keyword>
<sequence>MKIAADRVLGFALIGLAAFFAVQAANLHIPISYEPVGPKAFPIVLSIVLALLSLVLVFRPGENGHFPDKALIVKLLAVLGVLVIYALLFTQLGFIITTFFAVLALTKLFEATWRKALIASVVMAVGSYYLFTQGLGISLPSGYWLADFI</sequence>
<dbReference type="InterPro" id="IPR009936">
    <property type="entry name" value="DUF1468"/>
</dbReference>
<protein>
    <submittedName>
        <fullName evidence="3">Tripartite tricarboxylate transporter TctB family protein</fullName>
    </submittedName>
</protein>
<gene>
    <name evidence="3" type="ORF">HZS81_17445</name>
</gene>
<feature type="domain" description="DUF1468" evidence="2">
    <location>
        <begin position="8"/>
        <end position="140"/>
    </location>
</feature>
<dbReference type="Pfam" id="PF07331">
    <property type="entry name" value="TctB"/>
    <property type="match status" value="1"/>
</dbReference>
<feature type="transmembrane region" description="Helical" evidence="1">
    <location>
        <begin position="116"/>
        <end position="139"/>
    </location>
</feature>
<evidence type="ECO:0000256" key="1">
    <source>
        <dbReference type="SAM" id="Phobius"/>
    </source>
</evidence>
<dbReference type="RefSeq" id="WP_179931794.1">
    <property type="nucleotide sequence ID" value="NZ_JACCDF010000023.1"/>
</dbReference>
<comment type="caution">
    <text evidence="3">The sequence shown here is derived from an EMBL/GenBank/DDBJ whole genome shotgun (WGS) entry which is preliminary data.</text>
</comment>
<reference evidence="3 4" key="1">
    <citation type="journal article" date="2015" name="Int. J. Syst. Evol. Microbiol.">
        <title>Halomonas salicampi sp. nov., a halotolerant and alkalitolerant bacterium isolated from a saltern soil.</title>
        <authorList>
            <person name="Lee J.C."/>
            <person name="Kim Y.S."/>
            <person name="Yun B.S."/>
            <person name="Whang K.S."/>
        </authorList>
    </citation>
    <scope>NUCLEOTIDE SEQUENCE [LARGE SCALE GENOMIC DNA]</scope>
    <source>
        <strain evidence="3 4">BH103</strain>
    </source>
</reference>
<feature type="transmembrane region" description="Helical" evidence="1">
    <location>
        <begin position="40"/>
        <end position="58"/>
    </location>
</feature>
<feature type="transmembrane region" description="Helical" evidence="1">
    <location>
        <begin position="70"/>
        <end position="87"/>
    </location>
</feature>
<dbReference type="EMBL" id="JACCDF010000023">
    <property type="protein sequence ID" value="NYS62540.1"/>
    <property type="molecule type" value="Genomic_DNA"/>
</dbReference>
<feature type="transmembrane region" description="Helical" evidence="1">
    <location>
        <begin position="93"/>
        <end position="109"/>
    </location>
</feature>
<organism evidence="3 4">
    <name type="scientific">Vreelandella salicampi</name>
    <dbReference type="NCBI Taxonomy" id="1449798"/>
    <lineage>
        <taxon>Bacteria</taxon>
        <taxon>Pseudomonadati</taxon>
        <taxon>Pseudomonadota</taxon>
        <taxon>Gammaproteobacteria</taxon>
        <taxon>Oceanospirillales</taxon>
        <taxon>Halomonadaceae</taxon>
        <taxon>Vreelandella</taxon>
    </lineage>
</organism>
<evidence type="ECO:0000313" key="3">
    <source>
        <dbReference type="EMBL" id="NYS62540.1"/>
    </source>
</evidence>
<evidence type="ECO:0000259" key="2">
    <source>
        <dbReference type="Pfam" id="PF07331"/>
    </source>
</evidence>
<evidence type="ECO:0000313" key="4">
    <source>
        <dbReference type="Proteomes" id="UP000586119"/>
    </source>
</evidence>
<accession>A0A7Z0LP84</accession>
<name>A0A7Z0LP84_9GAMM</name>
<keyword evidence="4" id="KW-1185">Reference proteome</keyword>
<keyword evidence="1" id="KW-0812">Transmembrane</keyword>